<comment type="caution">
    <text evidence="1">The sequence shown here is derived from an EMBL/GenBank/DDBJ whole genome shotgun (WGS) entry which is preliminary data.</text>
</comment>
<dbReference type="EMBL" id="JBHMEP010000007">
    <property type="protein sequence ID" value="MFB9136829.1"/>
    <property type="molecule type" value="Genomic_DNA"/>
</dbReference>
<protein>
    <submittedName>
        <fullName evidence="1">Chemotaxis protein</fullName>
    </submittedName>
</protein>
<evidence type="ECO:0000313" key="1">
    <source>
        <dbReference type="EMBL" id="MFB9136829.1"/>
    </source>
</evidence>
<evidence type="ECO:0000313" key="2">
    <source>
        <dbReference type="Proteomes" id="UP001589645"/>
    </source>
</evidence>
<dbReference type="RefSeq" id="WP_390195350.1">
    <property type="nucleotide sequence ID" value="NZ_JBHMEP010000007.1"/>
</dbReference>
<keyword evidence="2" id="KW-1185">Reference proteome</keyword>
<sequence length="104" mass="11584">MKTEGLILDVSDIIQETKAVRGTGESQLVGKVKLITTNPTETIEVKINADLWNGGKAGEILKQCVGNRMFFDVEYRKFSFGNEEGKHVSMDGFHLFALPQPNQK</sequence>
<gene>
    <name evidence="1" type="ORF">ACFFUV_17815</name>
</gene>
<dbReference type="Proteomes" id="UP001589645">
    <property type="component" value="Unassembled WGS sequence"/>
</dbReference>
<proteinExistence type="predicted"/>
<accession>A0ABV5HRU3</accession>
<organism evidence="1 2">
    <name type="scientific">Vibrio olivae</name>
    <dbReference type="NCBI Taxonomy" id="1243002"/>
    <lineage>
        <taxon>Bacteria</taxon>
        <taxon>Pseudomonadati</taxon>
        <taxon>Pseudomonadota</taxon>
        <taxon>Gammaproteobacteria</taxon>
        <taxon>Vibrionales</taxon>
        <taxon>Vibrionaceae</taxon>
        <taxon>Vibrio</taxon>
    </lineage>
</organism>
<name>A0ABV5HRU3_9VIBR</name>
<reference evidence="1 2" key="1">
    <citation type="submission" date="2024-09" db="EMBL/GenBank/DDBJ databases">
        <authorList>
            <person name="Sun Q."/>
            <person name="Mori K."/>
        </authorList>
    </citation>
    <scope>NUCLEOTIDE SEQUENCE [LARGE SCALE GENOMIC DNA]</scope>
    <source>
        <strain evidence="1 2">CECT 8064</strain>
    </source>
</reference>